<dbReference type="Proteomes" id="UP000680304">
    <property type="component" value="Unassembled WGS sequence"/>
</dbReference>
<name>A0ABQ4N2R2_9BACL</name>
<accession>A0ABQ4N2R2</accession>
<keyword evidence="1" id="KW-0175">Coiled coil</keyword>
<organism evidence="2 3">
    <name type="scientific">Paenibacillus cisolokensis</name>
    <dbReference type="NCBI Taxonomy" id="1658519"/>
    <lineage>
        <taxon>Bacteria</taxon>
        <taxon>Bacillati</taxon>
        <taxon>Bacillota</taxon>
        <taxon>Bacilli</taxon>
        <taxon>Bacillales</taxon>
        <taxon>Paenibacillaceae</taxon>
        <taxon>Paenibacillus</taxon>
    </lineage>
</organism>
<dbReference type="RefSeq" id="WP_213527784.1">
    <property type="nucleotide sequence ID" value="NZ_BOVJ01000033.1"/>
</dbReference>
<gene>
    <name evidence="2" type="ORF">PACILC2_10510</name>
</gene>
<evidence type="ECO:0000313" key="2">
    <source>
        <dbReference type="EMBL" id="GIQ62483.1"/>
    </source>
</evidence>
<evidence type="ECO:0000313" key="3">
    <source>
        <dbReference type="Proteomes" id="UP000680304"/>
    </source>
</evidence>
<proteinExistence type="predicted"/>
<protein>
    <submittedName>
        <fullName evidence="2">Uncharacterized protein</fullName>
    </submittedName>
</protein>
<keyword evidence="3" id="KW-1185">Reference proteome</keyword>
<reference evidence="2 3" key="1">
    <citation type="submission" date="2021-04" db="EMBL/GenBank/DDBJ databases">
        <title>Draft genome sequence of Paenibacillus cisolokensis, LC2-13A.</title>
        <authorList>
            <person name="Uke A."/>
            <person name="Chhe C."/>
            <person name="Baramee S."/>
            <person name="Kosugi A."/>
        </authorList>
    </citation>
    <scope>NUCLEOTIDE SEQUENCE [LARGE SCALE GENOMIC DNA]</scope>
    <source>
        <strain evidence="2 3">LC2-13A</strain>
    </source>
</reference>
<sequence>MAVLEEMERINRELDEWRDKAHRLARAERRREQLQTRLAETERRIVKLEVELDMEKEDVEKLLRLSWTNLFHTLLRSKEEQLELERQEALAVSLKLQEARREAEEFKRELAEVGSELRAVAGADNTYRELMARKERLLRESGTPAAEQLLELDRRMEQSGGRLKELKEALDAARRLGHALRDAAESLGKAKNWGTYDMLGGGMIATSIKRSHMDEANTHIHNAQHLLHRLRKELEDVHISEDLQLDTGGFSHFADYFSTV</sequence>
<feature type="coiled-coil region" evidence="1">
    <location>
        <begin position="7"/>
        <end position="183"/>
    </location>
</feature>
<evidence type="ECO:0000256" key="1">
    <source>
        <dbReference type="SAM" id="Coils"/>
    </source>
</evidence>
<dbReference type="EMBL" id="BOVJ01000033">
    <property type="protein sequence ID" value="GIQ62483.1"/>
    <property type="molecule type" value="Genomic_DNA"/>
</dbReference>
<comment type="caution">
    <text evidence="2">The sequence shown here is derived from an EMBL/GenBank/DDBJ whole genome shotgun (WGS) entry which is preliminary data.</text>
</comment>